<dbReference type="Pfam" id="PF01920">
    <property type="entry name" value="Prefoldin_2"/>
    <property type="match status" value="1"/>
</dbReference>
<evidence type="ECO:0000313" key="6">
    <source>
        <dbReference type="Proteomes" id="UP000279236"/>
    </source>
</evidence>
<evidence type="ECO:0000256" key="4">
    <source>
        <dbReference type="PIRNR" id="PIRNR016477"/>
    </source>
</evidence>
<comment type="caution">
    <text evidence="5">The sequence shown here is derived from an EMBL/GenBank/DDBJ whole genome shotgun (WGS) entry which is preliminary data.</text>
</comment>
<dbReference type="CDD" id="cd23165">
    <property type="entry name" value="Prefoldin_4"/>
    <property type="match status" value="1"/>
</dbReference>
<dbReference type="AlphaFoldDB" id="A0A427Y299"/>
<dbReference type="EMBL" id="RSCE01000003">
    <property type="protein sequence ID" value="RSH85105.1"/>
    <property type="molecule type" value="Genomic_DNA"/>
</dbReference>
<keyword evidence="2 4" id="KW-0143">Chaperone</keyword>
<accession>A0A427Y299</accession>
<dbReference type="RefSeq" id="XP_028478553.1">
    <property type="nucleotide sequence ID" value="XM_028622101.1"/>
</dbReference>
<reference evidence="5 6" key="1">
    <citation type="submission" date="2018-11" db="EMBL/GenBank/DDBJ databases">
        <title>Genome sequence of Apiotrichum porosum DSM 27194.</title>
        <authorList>
            <person name="Aliyu H."/>
            <person name="Gorte O."/>
            <person name="Ochsenreither K."/>
        </authorList>
    </citation>
    <scope>NUCLEOTIDE SEQUENCE [LARGE SCALE GENOMIC DNA]</scope>
    <source>
        <strain evidence="5 6">DSM 27194</strain>
    </source>
</reference>
<name>A0A427Y299_9TREE</name>
<dbReference type="InterPro" id="IPR002777">
    <property type="entry name" value="PFD_beta-like"/>
</dbReference>
<dbReference type="InterPro" id="IPR009053">
    <property type="entry name" value="Prefoldin"/>
</dbReference>
<dbReference type="PIRSF" id="PIRSF016477">
    <property type="entry name" value="Prefoldin_subunit_4"/>
    <property type="match status" value="1"/>
</dbReference>
<evidence type="ECO:0000256" key="2">
    <source>
        <dbReference type="ARBA" id="ARBA00023186"/>
    </source>
</evidence>
<dbReference type="InterPro" id="IPR016661">
    <property type="entry name" value="PFDN4"/>
</dbReference>
<dbReference type="GO" id="GO:0016272">
    <property type="term" value="C:prefoldin complex"/>
    <property type="evidence" value="ECO:0007669"/>
    <property type="project" value="UniProtKB-UniRule"/>
</dbReference>
<evidence type="ECO:0000256" key="1">
    <source>
        <dbReference type="ARBA" id="ARBA00008045"/>
    </source>
</evidence>
<keyword evidence="6" id="KW-1185">Reference proteome</keyword>
<dbReference type="Proteomes" id="UP000279236">
    <property type="component" value="Unassembled WGS sequence"/>
</dbReference>
<dbReference type="PANTHER" id="PTHR21100:SF9">
    <property type="entry name" value="PREFOLDIN SUBUNIT 4"/>
    <property type="match status" value="1"/>
</dbReference>
<dbReference type="PANTHER" id="PTHR21100">
    <property type="entry name" value="PREFOLDIN SUBUNIT 4"/>
    <property type="match status" value="1"/>
</dbReference>
<evidence type="ECO:0000313" key="5">
    <source>
        <dbReference type="EMBL" id="RSH85105.1"/>
    </source>
</evidence>
<dbReference type="SUPFAM" id="SSF46579">
    <property type="entry name" value="Prefoldin"/>
    <property type="match status" value="1"/>
</dbReference>
<protein>
    <recommendedName>
        <fullName evidence="4">Prefoldin subunit 4</fullName>
    </recommendedName>
</protein>
<dbReference type="Gene3D" id="1.10.287.370">
    <property type="match status" value="1"/>
</dbReference>
<organism evidence="5 6">
    <name type="scientific">Apiotrichum porosum</name>
    <dbReference type="NCBI Taxonomy" id="105984"/>
    <lineage>
        <taxon>Eukaryota</taxon>
        <taxon>Fungi</taxon>
        <taxon>Dikarya</taxon>
        <taxon>Basidiomycota</taxon>
        <taxon>Agaricomycotina</taxon>
        <taxon>Tremellomycetes</taxon>
        <taxon>Trichosporonales</taxon>
        <taxon>Trichosporonaceae</taxon>
        <taxon>Apiotrichum</taxon>
    </lineage>
</organism>
<comment type="subunit">
    <text evidence="4">Heterohexamer of two PFD-alpha type and four PFD-beta type subunits.</text>
</comment>
<gene>
    <name evidence="5" type="ORF">EHS24_006698</name>
</gene>
<comment type="function">
    <text evidence="3 4">Binds specifically to cytosolic chaperonin (c-CPN) and transfers target proteins to it. Binds to nascent polypeptide chain and promotes folding in an environment in which there are many competing pathways for nonnative proteins.</text>
</comment>
<dbReference type="GO" id="GO:0051082">
    <property type="term" value="F:unfolded protein binding"/>
    <property type="evidence" value="ECO:0007669"/>
    <property type="project" value="InterPro"/>
</dbReference>
<dbReference type="FunFam" id="1.10.287.370:FF:000005">
    <property type="entry name" value="Prefoldin subunit 4"/>
    <property type="match status" value="1"/>
</dbReference>
<comment type="similarity">
    <text evidence="1 4">Belongs to the prefoldin subunit beta family.</text>
</comment>
<evidence type="ECO:0000256" key="3">
    <source>
        <dbReference type="ARBA" id="ARBA00024667"/>
    </source>
</evidence>
<proteinExistence type="inferred from homology"/>
<dbReference type="GO" id="GO:0006457">
    <property type="term" value="P:protein folding"/>
    <property type="evidence" value="ECO:0007669"/>
    <property type="project" value="UniProtKB-UniRule"/>
</dbReference>
<dbReference type="GO" id="GO:0005737">
    <property type="term" value="C:cytoplasm"/>
    <property type="evidence" value="ECO:0007669"/>
    <property type="project" value="UniProtKB-ARBA"/>
</dbReference>
<sequence length="134" mass="15380">MSLLPPEDEGDGIEVAWEDQQRINAFSKFNTRLVDIQDQLKAKMEEKEYYDDLQMELELADDADPVLYKLGEAFFSLSLPAAKKQLRKDTKRYDSEIAGLRVKADECETGMKELKVQLYAKFGKQINLETGPEI</sequence>
<dbReference type="GeneID" id="39591241"/>
<dbReference type="STRING" id="105984.A0A427Y299"/>
<dbReference type="OrthoDB" id="10250441at2759"/>